<dbReference type="AlphaFoldDB" id="A0A2U1NA79"/>
<evidence type="ECO:0000256" key="1">
    <source>
        <dbReference type="SAM" id="MobiDB-lite"/>
    </source>
</evidence>
<evidence type="ECO:0000313" key="3">
    <source>
        <dbReference type="Proteomes" id="UP000245207"/>
    </source>
</evidence>
<comment type="caution">
    <text evidence="2">The sequence shown here is derived from an EMBL/GenBank/DDBJ whole genome shotgun (WGS) entry which is preliminary data.</text>
</comment>
<feature type="region of interest" description="Disordered" evidence="1">
    <location>
        <begin position="116"/>
        <end position="136"/>
    </location>
</feature>
<dbReference type="Proteomes" id="UP000245207">
    <property type="component" value="Unassembled WGS sequence"/>
</dbReference>
<evidence type="ECO:0000313" key="2">
    <source>
        <dbReference type="EMBL" id="PWA70415.1"/>
    </source>
</evidence>
<proteinExistence type="predicted"/>
<dbReference type="EMBL" id="PKPP01003247">
    <property type="protein sequence ID" value="PWA70415.1"/>
    <property type="molecule type" value="Genomic_DNA"/>
</dbReference>
<organism evidence="2 3">
    <name type="scientific">Artemisia annua</name>
    <name type="common">Sweet wormwood</name>
    <dbReference type="NCBI Taxonomy" id="35608"/>
    <lineage>
        <taxon>Eukaryota</taxon>
        <taxon>Viridiplantae</taxon>
        <taxon>Streptophyta</taxon>
        <taxon>Embryophyta</taxon>
        <taxon>Tracheophyta</taxon>
        <taxon>Spermatophyta</taxon>
        <taxon>Magnoliopsida</taxon>
        <taxon>eudicotyledons</taxon>
        <taxon>Gunneridae</taxon>
        <taxon>Pentapetalae</taxon>
        <taxon>asterids</taxon>
        <taxon>campanulids</taxon>
        <taxon>Asterales</taxon>
        <taxon>Asteraceae</taxon>
        <taxon>Asteroideae</taxon>
        <taxon>Anthemideae</taxon>
        <taxon>Artemisiinae</taxon>
        <taxon>Artemisia</taxon>
    </lineage>
</organism>
<keyword evidence="3" id="KW-1185">Reference proteome</keyword>
<protein>
    <submittedName>
        <fullName evidence="2">Uncharacterized protein</fullName>
    </submittedName>
</protein>
<sequence length="136" mass="15222">MAGQKLMQMITDVVRVGPYSTGGRFRSVGKRTAFLAQAFEVDLVEGIFCIETHIVFERNKATMIDSPKVHHRGGKRDLPNWWTEVSTMTRTKEVQKEQKGVSSCYTAKTGLLSGTGRALKKKQDGDKNKDNNTLCQ</sequence>
<feature type="compositionally biased region" description="Basic and acidic residues" evidence="1">
    <location>
        <begin position="121"/>
        <end position="130"/>
    </location>
</feature>
<accession>A0A2U1NA79</accession>
<name>A0A2U1NA79_ARTAN</name>
<gene>
    <name evidence="2" type="ORF">CTI12_AA285950</name>
</gene>
<reference evidence="2 3" key="1">
    <citation type="journal article" date="2018" name="Mol. Plant">
        <title>The genome of Artemisia annua provides insight into the evolution of Asteraceae family and artemisinin biosynthesis.</title>
        <authorList>
            <person name="Shen Q."/>
            <person name="Zhang L."/>
            <person name="Liao Z."/>
            <person name="Wang S."/>
            <person name="Yan T."/>
            <person name="Shi P."/>
            <person name="Liu M."/>
            <person name="Fu X."/>
            <person name="Pan Q."/>
            <person name="Wang Y."/>
            <person name="Lv Z."/>
            <person name="Lu X."/>
            <person name="Zhang F."/>
            <person name="Jiang W."/>
            <person name="Ma Y."/>
            <person name="Chen M."/>
            <person name="Hao X."/>
            <person name="Li L."/>
            <person name="Tang Y."/>
            <person name="Lv G."/>
            <person name="Zhou Y."/>
            <person name="Sun X."/>
            <person name="Brodelius P.E."/>
            <person name="Rose J.K.C."/>
            <person name="Tang K."/>
        </authorList>
    </citation>
    <scope>NUCLEOTIDE SEQUENCE [LARGE SCALE GENOMIC DNA]</scope>
    <source>
        <strain evidence="3">cv. Huhao1</strain>
        <tissue evidence="2">Leaf</tissue>
    </source>
</reference>